<dbReference type="AlphaFoldDB" id="A0A6J4Q964"/>
<keyword evidence="3" id="KW-0533">Nickel</keyword>
<feature type="transmembrane region" description="Helical" evidence="7">
    <location>
        <begin position="225"/>
        <end position="250"/>
    </location>
</feature>
<dbReference type="GO" id="GO:0012505">
    <property type="term" value="C:endomembrane system"/>
    <property type="evidence" value="ECO:0007669"/>
    <property type="project" value="UniProtKB-SubCell"/>
</dbReference>
<dbReference type="InterPro" id="IPR011541">
    <property type="entry name" value="Ni/Co_transpt_high_affinity"/>
</dbReference>
<accession>A0A6J4Q964</accession>
<proteinExistence type="inferred from homology"/>
<evidence type="ECO:0000313" key="8">
    <source>
        <dbReference type="EMBL" id="CAA9435350.1"/>
    </source>
</evidence>
<feature type="transmembrane region" description="Helical" evidence="7">
    <location>
        <begin position="60"/>
        <end position="82"/>
    </location>
</feature>
<name>A0A6J4Q964_9ACTN</name>
<dbReference type="PANTHER" id="PTHR33876:SF4">
    <property type="entry name" value="CHLOROPLAST PROTEIN FOR GROWTH AND FERTILITY 2"/>
    <property type="match status" value="1"/>
</dbReference>
<feature type="transmembrane region" description="Helical" evidence="7">
    <location>
        <begin position="12"/>
        <end position="30"/>
    </location>
</feature>
<comment type="subcellular location">
    <subcellularLocation>
        <location evidence="7">Cell membrane</location>
        <topology evidence="7">Multi-pass membrane protein</topology>
    </subcellularLocation>
    <subcellularLocation>
        <location evidence="1">Endomembrane system</location>
        <topology evidence="1">Multi-pass membrane protein</topology>
    </subcellularLocation>
</comment>
<feature type="transmembrane region" description="Helical" evidence="7">
    <location>
        <begin position="159"/>
        <end position="181"/>
    </location>
</feature>
<dbReference type="GO" id="GO:0015099">
    <property type="term" value="F:nickel cation transmembrane transporter activity"/>
    <property type="evidence" value="ECO:0007669"/>
    <property type="project" value="UniProtKB-UniRule"/>
</dbReference>
<dbReference type="PANTHER" id="PTHR33876">
    <property type="entry name" value="UNNAMED PRODUCT"/>
    <property type="match status" value="1"/>
</dbReference>
<dbReference type="InterPro" id="IPR052776">
    <property type="entry name" value="Chloro_ReproSupport/MetalTrans"/>
</dbReference>
<protein>
    <recommendedName>
        <fullName evidence="7">Nickel/cobalt efflux system</fullName>
    </recommendedName>
</protein>
<evidence type="ECO:0000256" key="7">
    <source>
        <dbReference type="RuleBase" id="RU362101"/>
    </source>
</evidence>
<evidence type="ECO:0000256" key="2">
    <source>
        <dbReference type="ARBA" id="ARBA00022448"/>
    </source>
</evidence>
<reference evidence="8" key="1">
    <citation type="submission" date="2020-02" db="EMBL/GenBank/DDBJ databases">
        <authorList>
            <person name="Meier V. D."/>
        </authorList>
    </citation>
    <scope>NUCLEOTIDE SEQUENCE</scope>
    <source>
        <strain evidence="8">AVDCRST_MAG82</strain>
    </source>
</reference>
<keyword evidence="6 7" id="KW-0472">Membrane</keyword>
<gene>
    <name evidence="8" type="ORF">AVDCRST_MAG82-2425</name>
</gene>
<evidence type="ECO:0000256" key="6">
    <source>
        <dbReference type="ARBA" id="ARBA00023136"/>
    </source>
</evidence>
<evidence type="ECO:0000256" key="3">
    <source>
        <dbReference type="ARBA" id="ARBA00022596"/>
    </source>
</evidence>
<feature type="transmembrane region" description="Helical" evidence="7">
    <location>
        <begin position="94"/>
        <end position="112"/>
    </location>
</feature>
<comment type="similarity">
    <text evidence="7">Belongs to the NiCoT transporter (TC 2.A.52) family.</text>
</comment>
<keyword evidence="4 7" id="KW-0812">Transmembrane</keyword>
<dbReference type="Pfam" id="PF03824">
    <property type="entry name" value="NicO"/>
    <property type="match status" value="1"/>
</dbReference>
<evidence type="ECO:0000256" key="5">
    <source>
        <dbReference type="ARBA" id="ARBA00022989"/>
    </source>
</evidence>
<dbReference type="EMBL" id="CADCVA010000315">
    <property type="protein sequence ID" value="CAA9435350.1"/>
    <property type="molecule type" value="Genomic_DNA"/>
</dbReference>
<organism evidence="8">
    <name type="scientific">uncultured Rubrobacteraceae bacterium</name>
    <dbReference type="NCBI Taxonomy" id="349277"/>
    <lineage>
        <taxon>Bacteria</taxon>
        <taxon>Bacillati</taxon>
        <taxon>Actinomycetota</taxon>
        <taxon>Rubrobacteria</taxon>
        <taxon>Rubrobacterales</taxon>
        <taxon>Rubrobacteraceae</taxon>
        <taxon>environmental samples</taxon>
    </lineage>
</organism>
<sequence>MGAIDGWLEGFLHGQVGVGVILLVSLLLGLRHASDPDHLAAVTTLIASEKERDRVRKAGAMGFLWGLGHGTTLLLVGLPLVLLNQYLPEVISKVAEVAIGGIIVLLAARLLIRWRRGLYHVHVHAHDDGEAHRHVHSHAHDESHGHAHRVPRRTPLSSYGVGLVHGIGGSGGLTLLLLSTISDEPQAAGALLLFAAGTAVSMALLSTAFGLVIAGGPIARNFERVAPVLGVLSMAFGAWYALGALGVVVYPF</sequence>
<evidence type="ECO:0000256" key="4">
    <source>
        <dbReference type="ARBA" id="ARBA00022692"/>
    </source>
</evidence>
<feature type="transmembrane region" description="Helical" evidence="7">
    <location>
        <begin position="187"/>
        <end position="213"/>
    </location>
</feature>
<keyword evidence="5 7" id="KW-1133">Transmembrane helix</keyword>
<evidence type="ECO:0000256" key="1">
    <source>
        <dbReference type="ARBA" id="ARBA00004127"/>
    </source>
</evidence>
<dbReference type="GO" id="GO:0005886">
    <property type="term" value="C:plasma membrane"/>
    <property type="evidence" value="ECO:0007669"/>
    <property type="project" value="UniProtKB-SubCell"/>
</dbReference>
<keyword evidence="2 7" id="KW-0813">Transport</keyword>